<reference evidence="12 13" key="1">
    <citation type="submission" date="2024-03" db="EMBL/GenBank/DDBJ databases">
        <title>The Acrasis kona genome and developmental transcriptomes reveal deep origins of eukaryotic multicellular pathways.</title>
        <authorList>
            <person name="Sheikh S."/>
            <person name="Fu C.-J."/>
            <person name="Brown M.W."/>
            <person name="Baldauf S.L."/>
        </authorList>
    </citation>
    <scope>NUCLEOTIDE SEQUENCE [LARGE SCALE GENOMIC DNA]</scope>
    <source>
        <strain evidence="12 13">ATCC MYA-3509</strain>
    </source>
</reference>
<dbReference type="GO" id="GO:0097372">
    <property type="term" value="F:histone H3K18 deacetylase activity, NAD-dependent"/>
    <property type="evidence" value="ECO:0007669"/>
    <property type="project" value="TreeGrafter"/>
</dbReference>
<dbReference type="PANTHER" id="PTHR11085:SF1">
    <property type="entry name" value="NAD-DEPENDENT PROTEIN DEACETYLASE SIRTUIN-7"/>
    <property type="match status" value="1"/>
</dbReference>
<evidence type="ECO:0000256" key="2">
    <source>
        <dbReference type="ARBA" id="ARBA00022553"/>
    </source>
</evidence>
<dbReference type="Pfam" id="PF02146">
    <property type="entry name" value="SIR2"/>
    <property type="match status" value="1"/>
</dbReference>
<feature type="binding site" evidence="10">
    <location>
        <position position="128"/>
    </location>
    <ligand>
        <name>Zn(2+)</name>
        <dbReference type="ChEBI" id="CHEBI:29105"/>
    </ligand>
</feature>
<dbReference type="InterPro" id="IPR050134">
    <property type="entry name" value="NAD-dep_sirtuin_deacylases"/>
</dbReference>
<feature type="binding site" evidence="10">
    <location>
        <position position="153"/>
    </location>
    <ligand>
        <name>Zn(2+)</name>
        <dbReference type="ChEBI" id="CHEBI:29105"/>
    </ligand>
</feature>
<feature type="binding site" evidence="10">
    <location>
        <position position="156"/>
    </location>
    <ligand>
        <name>Zn(2+)</name>
        <dbReference type="ChEBI" id="CHEBI:29105"/>
    </ligand>
</feature>
<dbReference type="Proteomes" id="UP001431209">
    <property type="component" value="Unassembled WGS sequence"/>
</dbReference>
<dbReference type="GO" id="GO:0005634">
    <property type="term" value="C:nucleus"/>
    <property type="evidence" value="ECO:0007669"/>
    <property type="project" value="TreeGrafter"/>
</dbReference>
<evidence type="ECO:0000256" key="7">
    <source>
        <dbReference type="ARBA" id="ARBA00038170"/>
    </source>
</evidence>
<comment type="similarity">
    <text evidence="7">Belongs to the sirtuin family. Class IV subfamily.</text>
</comment>
<comment type="cofactor">
    <cofactor evidence="1">
        <name>Zn(2+)</name>
        <dbReference type="ChEBI" id="CHEBI:29105"/>
    </cofactor>
</comment>
<dbReference type="GO" id="GO:0070403">
    <property type="term" value="F:NAD+ binding"/>
    <property type="evidence" value="ECO:0007669"/>
    <property type="project" value="InterPro"/>
</dbReference>
<proteinExistence type="inferred from homology"/>
<accession>A0AAW2ZC91</accession>
<dbReference type="InterPro" id="IPR003000">
    <property type="entry name" value="Sirtuin"/>
</dbReference>
<evidence type="ECO:0000313" key="12">
    <source>
        <dbReference type="EMBL" id="KAL0486336.1"/>
    </source>
</evidence>
<feature type="binding site" evidence="10">
    <location>
        <position position="125"/>
    </location>
    <ligand>
        <name>Zn(2+)</name>
        <dbReference type="ChEBI" id="CHEBI:29105"/>
    </ligand>
</feature>
<evidence type="ECO:0000256" key="4">
    <source>
        <dbReference type="ARBA" id="ARBA00022723"/>
    </source>
</evidence>
<dbReference type="InterPro" id="IPR026590">
    <property type="entry name" value="Ssirtuin_cat_dom"/>
</dbReference>
<dbReference type="EMBL" id="JAOPGA020001222">
    <property type="protein sequence ID" value="KAL0486336.1"/>
    <property type="molecule type" value="Genomic_DNA"/>
</dbReference>
<keyword evidence="6" id="KW-0520">NAD</keyword>
<organism evidence="12 13">
    <name type="scientific">Acrasis kona</name>
    <dbReference type="NCBI Taxonomy" id="1008807"/>
    <lineage>
        <taxon>Eukaryota</taxon>
        <taxon>Discoba</taxon>
        <taxon>Heterolobosea</taxon>
        <taxon>Tetramitia</taxon>
        <taxon>Eutetramitia</taxon>
        <taxon>Acrasidae</taxon>
        <taxon>Acrasis</taxon>
    </lineage>
</organism>
<keyword evidence="4 10" id="KW-0479">Metal-binding</keyword>
<dbReference type="AlphaFoldDB" id="A0AAW2ZC91"/>
<evidence type="ECO:0000256" key="1">
    <source>
        <dbReference type="ARBA" id="ARBA00001947"/>
    </source>
</evidence>
<dbReference type="InterPro" id="IPR029035">
    <property type="entry name" value="DHS-like_NAD/FAD-binding_dom"/>
</dbReference>
<keyword evidence="5 10" id="KW-0862">Zinc</keyword>
<evidence type="ECO:0000256" key="5">
    <source>
        <dbReference type="ARBA" id="ARBA00022833"/>
    </source>
</evidence>
<protein>
    <recommendedName>
        <fullName evidence="9">Regulatory protein SIR2 homolog 7</fullName>
    </recommendedName>
    <alternativeName>
        <fullName evidence="8">SIR2-like protein 7</fullName>
    </alternativeName>
</protein>
<dbReference type="Gene3D" id="3.40.50.1220">
    <property type="entry name" value="TPP-binding domain"/>
    <property type="match status" value="1"/>
</dbReference>
<name>A0AAW2ZC91_9EUKA</name>
<dbReference type="PROSITE" id="PS50305">
    <property type="entry name" value="SIRTUIN"/>
    <property type="match status" value="1"/>
</dbReference>
<keyword evidence="13" id="KW-1185">Reference proteome</keyword>
<evidence type="ECO:0000313" key="13">
    <source>
        <dbReference type="Proteomes" id="UP001431209"/>
    </source>
</evidence>
<comment type="caution">
    <text evidence="12">The sequence shown here is derived from an EMBL/GenBank/DDBJ whole genome shotgun (WGS) entry which is preliminary data.</text>
</comment>
<dbReference type="PANTHER" id="PTHR11085">
    <property type="entry name" value="NAD-DEPENDENT PROTEIN DEACYLASE SIRTUIN-5, MITOCHONDRIAL-RELATED"/>
    <property type="match status" value="1"/>
</dbReference>
<dbReference type="GO" id="GO:0046872">
    <property type="term" value="F:metal ion binding"/>
    <property type="evidence" value="ECO:0007669"/>
    <property type="project" value="UniProtKB-KW"/>
</dbReference>
<comment type="caution">
    <text evidence="10">Lacks conserved residue(s) required for the propagation of feature annotation.</text>
</comment>
<evidence type="ECO:0000256" key="3">
    <source>
        <dbReference type="ARBA" id="ARBA00022679"/>
    </source>
</evidence>
<dbReference type="SUPFAM" id="SSF52467">
    <property type="entry name" value="DHS-like NAD/FAD-binding domain"/>
    <property type="match status" value="1"/>
</dbReference>
<evidence type="ECO:0000256" key="10">
    <source>
        <dbReference type="PROSITE-ProRule" id="PRU00236"/>
    </source>
</evidence>
<dbReference type="GO" id="GO:0000785">
    <property type="term" value="C:chromatin"/>
    <property type="evidence" value="ECO:0007669"/>
    <property type="project" value="TreeGrafter"/>
</dbReference>
<evidence type="ECO:0000256" key="9">
    <source>
        <dbReference type="ARBA" id="ARBA00043038"/>
    </source>
</evidence>
<keyword evidence="2" id="KW-0597">Phosphoprotein</keyword>
<keyword evidence="3" id="KW-0808">Transferase</keyword>
<sequence>MEEATRKVPYRPNDGILINTISDVQDVELLVNKIVNIMRTSKYTVLVTSDLQDPPKIDEELPKIKRNKRIPWRTPNKNYMAIAKLHEMGFIHHVITESTNNLHHASGIPSDSITELYGNKFIEVCKACKMEYKREYVCRNNMNLHKHDTGKLCDECRGPLYDNIIKFNEEVPNTNKAINIIQQAEVIITLGVLERFKSTMKVLSSNVKRCICRVTETSCKECVLPNTVRLCPSTFLHFITNQLQLKVDDFIFRHTISINTTFSTSIRKNTTSRSVVIQNLHPFMSFVDCIAYQDQEIKDNKTTGCINVDNVRFGGINSFVTALMFRFHLMFSEEVVVELRLDLNTIQPGTSYDYNLLCKPK</sequence>
<evidence type="ECO:0000256" key="8">
    <source>
        <dbReference type="ARBA" id="ARBA00041832"/>
    </source>
</evidence>
<evidence type="ECO:0000256" key="6">
    <source>
        <dbReference type="ARBA" id="ARBA00023027"/>
    </source>
</evidence>
<feature type="domain" description="Deacetylase sirtuin-type" evidence="11">
    <location>
        <begin position="1"/>
        <end position="246"/>
    </location>
</feature>
<gene>
    <name evidence="12" type="ORF">AKO1_002007</name>
</gene>
<evidence type="ECO:0000259" key="11">
    <source>
        <dbReference type="PROSITE" id="PS50305"/>
    </source>
</evidence>